<dbReference type="Proteomes" id="UP000243558">
    <property type="component" value="Unassembled WGS sequence"/>
</dbReference>
<evidence type="ECO:0000313" key="6">
    <source>
        <dbReference type="Proteomes" id="UP000243168"/>
    </source>
</evidence>
<dbReference type="RefSeq" id="WP_065235078.1">
    <property type="nucleotide sequence ID" value="NZ_JTJM01000010.1"/>
</dbReference>
<gene>
    <name evidence="2" type="ORF">QV01_02745</name>
    <name evidence="3" type="ORF">QV06_08865</name>
    <name evidence="4" type="ORF">QV07_08710</name>
</gene>
<dbReference type="OrthoDB" id="5297687at2"/>
<dbReference type="SUPFAM" id="SSF143120">
    <property type="entry name" value="YefM-like"/>
    <property type="match status" value="1"/>
</dbReference>
<comment type="caution">
    <text evidence="2">The sequence shown here is derived from an EMBL/GenBank/DDBJ whole genome shotgun (WGS) entry which is preliminary data.</text>
</comment>
<reference evidence="5 6" key="1">
    <citation type="submission" date="2014-11" db="EMBL/GenBank/DDBJ databases">
        <title>Pan-genome of Gallibacterium spp.</title>
        <authorList>
            <person name="Kudirkiene E."/>
            <person name="Bojesen A.M."/>
        </authorList>
    </citation>
    <scope>NUCLEOTIDE SEQUENCE [LARGE SCALE GENOMIC DNA]</scope>
    <source>
        <strain evidence="3 5">59/S3/89</strain>
        <strain evidence="2 7">F151</strain>
        <strain evidence="4 6">F298</strain>
    </source>
</reference>
<dbReference type="PATRIC" id="fig|505345.6.peg.1807"/>
<comment type="similarity">
    <text evidence="1">Belongs to the phD/YefM antitoxin family.</text>
</comment>
<dbReference type="EMBL" id="JTJM01000010">
    <property type="protein sequence ID" value="OBW93279.1"/>
    <property type="molecule type" value="Genomic_DNA"/>
</dbReference>
<dbReference type="Proteomes" id="UP000092626">
    <property type="component" value="Unassembled WGS sequence"/>
</dbReference>
<evidence type="ECO:0000313" key="7">
    <source>
        <dbReference type="Proteomes" id="UP000243558"/>
    </source>
</evidence>
<evidence type="ECO:0000313" key="5">
    <source>
        <dbReference type="Proteomes" id="UP000092626"/>
    </source>
</evidence>
<dbReference type="InterPro" id="IPR036165">
    <property type="entry name" value="YefM-like_sf"/>
</dbReference>
<protein>
    <submittedName>
        <fullName evidence="2">Stability protein StbD</fullName>
    </submittedName>
</protein>
<dbReference type="PANTHER" id="PTHR33713:SF1">
    <property type="entry name" value="CYTOPLASMIC PROTEIN"/>
    <property type="match status" value="1"/>
</dbReference>
<evidence type="ECO:0000313" key="2">
    <source>
        <dbReference type="EMBL" id="OBW93279.1"/>
    </source>
</evidence>
<dbReference type="EMBL" id="JTJS01000106">
    <property type="protein sequence ID" value="OBX06299.1"/>
    <property type="molecule type" value="Genomic_DNA"/>
</dbReference>
<organism evidence="2 7">
    <name type="scientific">Gallibacterium genomosp. 3</name>
    <dbReference type="NCBI Taxonomy" id="505345"/>
    <lineage>
        <taxon>Bacteria</taxon>
        <taxon>Pseudomonadati</taxon>
        <taxon>Pseudomonadota</taxon>
        <taxon>Gammaproteobacteria</taxon>
        <taxon>Pasteurellales</taxon>
        <taxon>Pasteurellaceae</taxon>
        <taxon>Gallibacterium</taxon>
    </lineage>
</organism>
<evidence type="ECO:0000313" key="3">
    <source>
        <dbReference type="EMBL" id="OBX03984.1"/>
    </source>
</evidence>
<accession>A0A1A7NWA0</accession>
<dbReference type="InterPro" id="IPR051405">
    <property type="entry name" value="phD/YefM_antitoxin"/>
</dbReference>
<dbReference type="EMBL" id="JTJR01000035">
    <property type="protein sequence ID" value="OBX03984.1"/>
    <property type="molecule type" value="Genomic_DNA"/>
</dbReference>
<dbReference type="AlphaFoldDB" id="A0A1A7NWA0"/>
<dbReference type="STRING" id="505345.QV06_08865"/>
<name>A0A1A7NWA0_9PAST</name>
<keyword evidence="7" id="KW-1185">Reference proteome</keyword>
<dbReference type="Proteomes" id="UP000243168">
    <property type="component" value="Unassembled WGS sequence"/>
</dbReference>
<sequence>MAIHQILTSNVASITDLKKNPMGVITQGTIEDGAIAILNRNEPVFYCVSPELFAYIQEVLEDAELGEQAKQRLATLEPVEVTLDDL</sequence>
<dbReference type="PANTHER" id="PTHR33713">
    <property type="entry name" value="ANTITOXIN YAFN-RELATED"/>
    <property type="match status" value="1"/>
</dbReference>
<evidence type="ECO:0000313" key="4">
    <source>
        <dbReference type="EMBL" id="OBX06299.1"/>
    </source>
</evidence>
<proteinExistence type="inferred from homology"/>
<evidence type="ECO:0000256" key="1">
    <source>
        <dbReference type="ARBA" id="ARBA00009981"/>
    </source>
</evidence>